<dbReference type="Pfam" id="PF00691">
    <property type="entry name" value="OmpA"/>
    <property type="match status" value="1"/>
</dbReference>
<keyword evidence="3" id="KW-0998">Cell outer membrane</keyword>
<dbReference type="InterPro" id="IPR050330">
    <property type="entry name" value="Bact_OuterMem_StrucFunc"/>
</dbReference>
<dbReference type="PANTHER" id="PTHR30329:SF21">
    <property type="entry name" value="LIPOPROTEIN YIAD-RELATED"/>
    <property type="match status" value="1"/>
</dbReference>
<evidence type="ECO:0000256" key="4">
    <source>
        <dbReference type="PROSITE-ProRule" id="PRU00473"/>
    </source>
</evidence>
<feature type="domain" description="OmpA-like" evidence="6">
    <location>
        <begin position="307"/>
        <end position="422"/>
    </location>
</feature>
<evidence type="ECO:0000259" key="6">
    <source>
        <dbReference type="PROSITE" id="PS51123"/>
    </source>
</evidence>
<dbReference type="EMBL" id="JAVRIA010000002">
    <property type="protein sequence ID" value="MDT0557757.1"/>
    <property type="molecule type" value="Genomic_DNA"/>
</dbReference>
<comment type="caution">
    <text evidence="7">The sequence shown here is derived from an EMBL/GenBank/DDBJ whole genome shotgun (WGS) entry which is preliminary data.</text>
</comment>
<evidence type="ECO:0000256" key="2">
    <source>
        <dbReference type="ARBA" id="ARBA00023136"/>
    </source>
</evidence>
<feature type="region of interest" description="Disordered" evidence="5">
    <location>
        <begin position="396"/>
        <end position="422"/>
    </location>
</feature>
<dbReference type="Gene3D" id="3.30.1330.60">
    <property type="entry name" value="OmpA-like domain"/>
    <property type="match status" value="1"/>
</dbReference>
<reference evidence="7 8" key="1">
    <citation type="submission" date="2023-09" db="EMBL/GenBank/DDBJ databases">
        <authorList>
            <person name="Rey-Velasco X."/>
        </authorList>
    </citation>
    <scope>NUCLEOTIDE SEQUENCE [LARGE SCALE GENOMIC DNA]</scope>
    <source>
        <strain evidence="7 8">W332</strain>
    </source>
</reference>
<name>A0ABU2YI99_9FLAO</name>
<evidence type="ECO:0000256" key="3">
    <source>
        <dbReference type="ARBA" id="ARBA00023237"/>
    </source>
</evidence>
<proteinExistence type="predicted"/>
<dbReference type="InterPro" id="IPR006665">
    <property type="entry name" value="OmpA-like"/>
</dbReference>
<dbReference type="PROSITE" id="PS51123">
    <property type="entry name" value="OMPA_2"/>
    <property type="match status" value="1"/>
</dbReference>
<evidence type="ECO:0000313" key="8">
    <source>
        <dbReference type="Proteomes" id="UP001259492"/>
    </source>
</evidence>
<dbReference type="InterPro" id="IPR006664">
    <property type="entry name" value="OMP_bac"/>
</dbReference>
<evidence type="ECO:0000256" key="5">
    <source>
        <dbReference type="SAM" id="MobiDB-lite"/>
    </source>
</evidence>
<dbReference type="PROSITE" id="PS01068">
    <property type="entry name" value="OMPA_1"/>
    <property type="match status" value="1"/>
</dbReference>
<evidence type="ECO:0000313" key="7">
    <source>
        <dbReference type="EMBL" id="MDT0557757.1"/>
    </source>
</evidence>
<feature type="compositionally biased region" description="Basic and acidic residues" evidence="5">
    <location>
        <begin position="408"/>
        <end position="422"/>
    </location>
</feature>
<evidence type="ECO:0000256" key="1">
    <source>
        <dbReference type="ARBA" id="ARBA00004442"/>
    </source>
</evidence>
<sequence length="422" mass="48560">MEIKNTEDIKQGDKIELVYITENPLTSDTWIGLYHKGASTSNTSDGRISYGYVKDAKSYTDMWTGPSLAGYYEFRLISQKKLVFTLPFTVIPIDEREVELELLSDRILPSQDFQFKITTSLNLNRTSRIGSYTYSPKKSTSQSGYISSKFYYYRNSDDILTMTAPVKEGIYELRFHGPKSKIFIKRLVFLVGEPNLNGLSFALDKKQYKPGETVTVIYTGNEDLFERTWFGLFNAKEIKYSKRLAYRFIGDELKGTLTFEAPKAEGDYDVKWFYADQGPQLLEPQPFNVSSSDIEKETRKETLKKQLETDGKLIFYGIYFDFNKSNIRKESIPVVKEIADLLNANPDLVVSIDGHTDNLGTEHYNQKLSEQRAMSVIRMLEDQFWVEPGQLSYAGYGESRPIQTNDNEDGRAKNRRVEVTKR</sequence>
<protein>
    <submittedName>
        <fullName evidence="7">OmpA family protein</fullName>
    </submittedName>
</protein>
<dbReference type="CDD" id="cd07185">
    <property type="entry name" value="OmpA_C-like"/>
    <property type="match status" value="1"/>
</dbReference>
<keyword evidence="2 4" id="KW-0472">Membrane</keyword>
<accession>A0ABU2YI99</accession>
<comment type="subcellular location">
    <subcellularLocation>
        <location evidence="1">Cell outer membrane</location>
    </subcellularLocation>
</comment>
<dbReference type="Proteomes" id="UP001259492">
    <property type="component" value="Unassembled WGS sequence"/>
</dbReference>
<dbReference type="PRINTS" id="PR01021">
    <property type="entry name" value="OMPADOMAIN"/>
</dbReference>
<dbReference type="SUPFAM" id="SSF103088">
    <property type="entry name" value="OmpA-like"/>
    <property type="match status" value="1"/>
</dbReference>
<gene>
    <name evidence="7" type="ORF">RM697_03815</name>
</gene>
<dbReference type="PANTHER" id="PTHR30329">
    <property type="entry name" value="STATOR ELEMENT OF FLAGELLAR MOTOR COMPLEX"/>
    <property type="match status" value="1"/>
</dbReference>
<dbReference type="RefSeq" id="WP_311426534.1">
    <property type="nucleotide sequence ID" value="NZ_JAVRIA010000002.1"/>
</dbReference>
<dbReference type="InterPro" id="IPR006690">
    <property type="entry name" value="OMPA-like_CS"/>
</dbReference>
<organism evidence="7 8">
    <name type="scientific">Microcosmobacter mediterraneus</name>
    <dbReference type="NCBI Taxonomy" id="3075607"/>
    <lineage>
        <taxon>Bacteria</taxon>
        <taxon>Pseudomonadati</taxon>
        <taxon>Bacteroidota</taxon>
        <taxon>Flavobacteriia</taxon>
        <taxon>Flavobacteriales</taxon>
        <taxon>Flavobacteriaceae</taxon>
        <taxon>Microcosmobacter</taxon>
    </lineage>
</organism>
<dbReference type="InterPro" id="IPR036737">
    <property type="entry name" value="OmpA-like_sf"/>
</dbReference>
<keyword evidence="8" id="KW-1185">Reference proteome</keyword>